<evidence type="ECO:0000313" key="3">
    <source>
        <dbReference type="Proteomes" id="UP000283063"/>
    </source>
</evidence>
<evidence type="ECO:0008006" key="4">
    <source>
        <dbReference type="Google" id="ProtNLM"/>
    </source>
</evidence>
<dbReference type="EMBL" id="CP033219">
    <property type="protein sequence ID" value="AZV76870.1"/>
    <property type="molecule type" value="Genomic_DNA"/>
</dbReference>
<dbReference type="KEGG" id="sedi:EBB79_02465"/>
<name>A0A3T0MYM8_9RHOB</name>
<proteinExistence type="predicted"/>
<organism evidence="2 3">
    <name type="scientific">Parasedimentitalea marina</name>
    <dbReference type="NCBI Taxonomy" id="2483033"/>
    <lineage>
        <taxon>Bacteria</taxon>
        <taxon>Pseudomonadati</taxon>
        <taxon>Pseudomonadota</taxon>
        <taxon>Alphaproteobacteria</taxon>
        <taxon>Rhodobacterales</taxon>
        <taxon>Paracoccaceae</taxon>
        <taxon>Parasedimentitalea</taxon>
    </lineage>
</organism>
<evidence type="ECO:0000313" key="2">
    <source>
        <dbReference type="EMBL" id="AZV76870.1"/>
    </source>
</evidence>
<reference evidence="2 3" key="1">
    <citation type="submission" date="2018-10" db="EMBL/GenBank/DDBJ databases">
        <title>Parasedimentitalea marina sp. nov., a psychrophilic bacterium isolated from deep seawater of the New Britain Trench.</title>
        <authorList>
            <person name="Cao J."/>
        </authorList>
    </citation>
    <scope>NUCLEOTIDE SEQUENCE [LARGE SCALE GENOMIC DNA]</scope>
    <source>
        <strain evidence="2 3">W43</strain>
    </source>
</reference>
<dbReference type="SUPFAM" id="SSF53720">
    <property type="entry name" value="ALDH-like"/>
    <property type="match status" value="1"/>
</dbReference>
<protein>
    <recommendedName>
        <fullName evidence="4">Aldehyde dehydrogenase family protein</fullName>
    </recommendedName>
</protein>
<accession>A0A3T0MYM8</accession>
<keyword evidence="3" id="KW-1185">Reference proteome</keyword>
<dbReference type="Gene3D" id="3.40.605.10">
    <property type="entry name" value="Aldehyde Dehydrogenase, Chain A, domain 1"/>
    <property type="match status" value="1"/>
</dbReference>
<gene>
    <name evidence="2" type="ORF">EBB79_02465</name>
</gene>
<dbReference type="Proteomes" id="UP000283063">
    <property type="component" value="Chromosome"/>
</dbReference>
<dbReference type="GO" id="GO:0016491">
    <property type="term" value="F:oxidoreductase activity"/>
    <property type="evidence" value="ECO:0007669"/>
    <property type="project" value="UniProtKB-KW"/>
</dbReference>
<keyword evidence="1" id="KW-0560">Oxidoreductase</keyword>
<dbReference type="InterPro" id="IPR016162">
    <property type="entry name" value="Ald_DH_N"/>
</dbReference>
<sequence length="91" mass="9798">MVDQDQIDRSQRADVASQQLFVDGRGGRGPVGRLMSFHPLIGSLLTALVAASATDVENAVGAARRAFDEGQDKSLNARGNYINLKTAWIQL</sequence>
<dbReference type="AlphaFoldDB" id="A0A3T0MYM8"/>
<evidence type="ECO:0000256" key="1">
    <source>
        <dbReference type="ARBA" id="ARBA00023002"/>
    </source>
</evidence>
<dbReference type="InterPro" id="IPR016161">
    <property type="entry name" value="Ald_DH/histidinol_DH"/>
</dbReference>